<accession>A0ABX5HUS7</accession>
<comment type="caution">
    <text evidence="2">The sequence shown here is derived from an EMBL/GenBank/DDBJ whole genome shotgun (WGS) entry which is preliminary data.</text>
</comment>
<gene>
    <name evidence="2" type="ORF">C9I43_09035</name>
</gene>
<dbReference type="EMBL" id="PYSG01000002">
    <property type="protein sequence ID" value="PTA50631.1"/>
    <property type="molecule type" value="Genomic_DNA"/>
</dbReference>
<dbReference type="Proteomes" id="UP000240506">
    <property type="component" value="Unassembled WGS sequence"/>
</dbReference>
<sequence>MIFRFLIIVTLVFSFNANAKSCSKGQPCGNSCISWDKVCRINTPQYFGSSISSPSGVNLTENINPLKNEMQIHAEMNCMISWQAIVDRFLFNKQEEEVIDDVINRSVAIAKFKSIVMSEQQIAEIRESYKQSLKTTETLTNDLFSLRNDPESFRLIFLPSCVRQVIEIMEVNE</sequence>
<evidence type="ECO:0000256" key="1">
    <source>
        <dbReference type="SAM" id="SignalP"/>
    </source>
</evidence>
<reference evidence="2 3" key="2">
    <citation type="submission" date="2018-04" db="EMBL/GenBank/DDBJ databases">
        <title>Genomic sequence of a freshwater isolate of Shewanella morhuae.</title>
        <authorList>
            <person name="Castillo D.E."/>
            <person name="Gram L."/>
        </authorList>
    </citation>
    <scope>NUCLEOTIDE SEQUENCE [LARGE SCALE GENOMIC DNA]</scope>
    <source>
        <strain evidence="2 3">CW7</strain>
    </source>
</reference>
<dbReference type="RefSeq" id="WP_107883222.1">
    <property type="nucleotide sequence ID" value="NZ_PYSG01000002.1"/>
</dbReference>
<name>A0ABX5HUS7_9GAMM</name>
<evidence type="ECO:0000313" key="3">
    <source>
        <dbReference type="Proteomes" id="UP000240506"/>
    </source>
</evidence>
<proteinExistence type="predicted"/>
<reference evidence="2 3" key="1">
    <citation type="submission" date="2018-03" db="EMBL/GenBank/DDBJ databases">
        <authorList>
            <person name="Dailey F.E."/>
        </authorList>
    </citation>
    <scope>NUCLEOTIDE SEQUENCE [LARGE SCALE GENOMIC DNA]</scope>
    <source>
        <strain evidence="2 3">CW7</strain>
    </source>
</reference>
<evidence type="ECO:0000313" key="2">
    <source>
        <dbReference type="EMBL" id="PTA50631.1"/>
    </source>
</evidence>
<organism evidence="2 3">
    <name type="scientific">Shewanella morhuae</name>
    <dbReference type="NCBI Taxonomy" id="365591"/>
    <lineage>
        <taxon>Bacteria</taxon>
        <taxon>Pseudomonadati</taxon>
        <taxon>Pseudomonadota</taxon>
        <taxon>Gammaproteobacteria</taxon>
        <taxon>Alteromonadales</taxon>
        <taxon>Shewanellaceae</taxon>
        <taxon>Shewanella</taxon>
    </lineage>
</organism>
<feature type="chain" id="PRO_5045265148" evidence="1">
    <location>
        <begin position="20"/>
        <end position="173"/>
    </location>
</feature>
<protein>
    <submittedName>
        <fullName evidence="2">Uncharacterized protein</fullName>
    </submittedName>
</protein>
<keyword evidence="1" id="KW-0732">Signal</keyword>
<keyword evidence="3" id="KW-1185">Reference proteome</keyword>
<feature type="signal peptide" evidence="1">
    <location>
        <begin position="1"/>
        <end position="19"/>
    </location>
</feature>